<accession>A0AAQ4E0E6</accession>
<dbReference type="Proteomes" id="UP001321473">
    <property type="component" value="Unassembled WGS sequence"/>
</dbReference>
<evidence type="ECO:0000313" key="2">
    <source>
        <dbReference type="Proteomes" id="UP001321473"/>
    </source>
</evidence>
<reference evidence="1 2" key="1">
    <citation type="journal article" date="2023" name="Arcadia Sci">
        <title>De novo assembly of a long-read Amblyomma americanum tick genome.</title>
        <authorList>
            <person name="Chou S."/>
            <person name="Poskanzer K.E."/>
            <person name="Rollins M."/>
            <person name="Thuy-Boun P.S."/>
        </authorList>
    </citation>
    <scope>NUCLEOTIDE SEQUENCE [LARGE SCALE GENOMIC DNA]</scope>
    <source>
        <strain evidence="1">F_SG_1</strain>
        <tissue evidence="1">Salivary glands</tissue>
    </source>
</reference>
<proteinExistence type="predicted"/>
<evidence type="ECO:0000313" key="1">
    <source>
        <dbReference type="EMBL" id="KAK8768186.1"/>
    </source>
</evidence>
<keyword evidence="2" id="KW-1185">Reference proteome</keyword>
<name>A0AAQ4E0E6_AMBAM</name>
<gene>
    <name evidence="1" type="ORF">V5799_015350</name>
</gene>
<comment type="caution">
    <text evidence="1">The sequence shown here is derived from an EMBL/GenBank/DDBJ whole genome shotgun (WGS) entry which is preliminary data.</text>
</comment>
<dbReference type="EMBL" id="JARKHS020024366">
    <property type="protein sequence ID" value="KAK8768186.1"/>
    <property type="molecule type" value="Genomic_DNA"/>
</dbReference>
<sequence length="166" mass="18867">MKKKMSLDDFDEMAFSTSCDVYLCSTPIPRGVFWLAASIAWFFGSAFSSSSSRHTLCADEKYRHWTVAFARRGDDVTVFQASRDASDQLSAFMTYSKRDKFLQDKTEKRHLGTHEIPHERTQNLLNEMSDVGGLYDQGTNNCRTWAMEVLRRLGIPTPSTDGTENS</sequence>
<dbReference type="AlphaFoldDB" id="A0AAQ4E0E6"/>
<organism evidence="1 2">
    <name type="scientific">Amblyomma americanum</name>
    <name type="common">Lone star tick</name>
    <dbReference type="NCBI Taxonomy" id="6943"/>
    <lineage>
        <taxon>Eukaryota</taxon>
        <taxon>Metazoa</taxon>
        <taxon>Ecdysozoa</taxon>
        <taxon>Arthropoda</taxon>
        <taxon>Chelicerata</taxon>
        <taxon>Arachnida</taxon>
        <taxon>Acari</taxon>
        <taxon>Parasitiformes</taxon>
        <taxon>Ixodida</taxon>
        <taxon>Ixodoidea</taxon>
        <taxon>Ixodidae</taxon>
        <taxon>Amblyomminae</taxon>
        <taxon>Amblyomma</taxon>
    </lineage>
</organism>
<protein>
    <submittedName>
        <fullName evidence="1">Uncharacterized protein</fullName>
    </submittedName>
</protein>